<evidence type="ECO:0000313" key="2">
    <source>
        <dbReference type="Proteomes" id="UP001064048"/>
    </source>
</evidence>
<organism evidence="1 2">
    <name type="scientific">Choristoneura fumiferana</name>
    <name type="common">Spruce budworm moth</name>
    <name type="synonym">Archips fumiferana</name>
    <dbReference type="NCBI Taxonomy" id="7141"/>
    <lineage>
        <taxon>Eukaryota</taxon>
        <taxon>Metazoa</taxon>
        <taxon>Ecdysozoa</taxon>
        <taxon>Arthropoda</taxon>
        <taxon>Hexapoda</taxon>
        <taxon>Insecta</taxon>
        <taxon>Pterygota</taxon>
        <taxon>Neoptera</taxon>
        <taxon>Endopterygota</taxon>
        <taxon>Lepidoptera</taxon>
        <taxon>Glossata</taxon>
        <taxon>Ditrysia</taxon>
        <taxon>Tortricoidea</taxon>
        <taxon>Tortricidae</taxon>
        <taxon>Tortricinae</taxon>
        <taxon>Choristoneura</taxon>
    </lineage>
</organism>
<gene>
    <name evidence="1" type="ORF">MSG28_004324</name>
</gene>
<name>A0ACC0KIF0_CHOFU</name>
<reference evidence="1 2" key="1">
    <citation type="journal article" date="2022" name="Genome Biol. Evol.">
        <title>The Spruce Budworm Genome: Reconstructing the Evolutionary History of Antifreeze Proteins.</title>
        <authorList>
            <person name="Beliveau C."/>
            <person name="Gagne P."/>
            <person name="Picq S."/>
            <person name="Vernygora O."/>
            <person name="Keeling C.I."/>
            <person name="Pinkney K."/>
            <person name="Doucet D."/>
            <person name="Wen F."/>
            <person name="Johnston J.S."/>
            <person name="Maaroufi H."/>
            <person name="Boyle B."/>
            <person name="Laroche J."/>
            <person name="Dewar K."/>
            <person name="Juretic N."/>
            <person name="Blackburn G."/>
            <person name="Nisole A."/>
            <person name="Brunet B."/>
            <person name="Brandao M."/>
            <person name="Lumley L."/>
            <person name="Duan J."/>
            <person name="Quan G."/>
            <person name="Lucarotti C.J."/>
            <person name="Roe A.D."/>
            <person name="Sperling F.A.H."/>
            <person name="Levesque R.C."/>
            <person name="Cusson M."/>
        </authorList>
    </citation>
    <scope>NUCLEOTIDE SEQUENCE [LARGE SCALE GENOMIC DNA]</scope>
    <source>
        <strain evidence="1">Glfc:IPQL:Cfum</strain>
    </source>
</reference>
<keyword evidence="2" id="KW-1185">Reference proteome</keyword>
<comment type="caution">
    <text evidence="1">The sequence shown here is derived from an EMBL/GenBank/DDBJ whole genome shotgun (WGS) entry which is preliminary data.</text>
</comment>
<dbReference type="Proteomes" id="UP001064048">
    <property type="component" value="Chromosome 6"/>
</dbReference>
<accession>A0ACC0KIF0</accession>
<dbReference type="EMBL" id="CM046106">
    <property type="protein sequence ID" value="KAI8436279.1"/>
    <property type="molecule type" value="Genomic_DNA"/>
</dbReference>
<sequence>MEYVQNAAAGTAPLTPLRPCATHTLHYRCKLLVVGGGSGGCTIAAKFARRLQKDAVIVLEPSDVHYYQPLWTLVAAGVTSVASTRRSARSVLPSQARWLRDSASSVDPARQAVVTTNGTSSTMNTS</sequence>
<evidence type="ECO:0000313" key="1">
    <source>
        <dbReference type="EMBL" id="KAI8436279.1"/>
    </source>
</evidence>
<protein>
    <submittedName>
        <fullName evidence="1">Uncharacterized protein</fullName>
    </submittedName>
</protein>
<proteinExistence type="predicted"/>